<evidence type="ECO:0000313" key="2">
    <source>
        <dbReference type="Proteomes" id="UP001220530"/>
    </source>
</evidence>
<keyword evidence="2" id="KW-1185">Reference proteome</keyword>
<dbReference type="SUPFAM" id="SSF111369">
    <property type="entry name" value="HlyD-like secretion proteins"/>
    <property type="match status" value="1"/>
</dbReference>
<gene>
    <name evidence="1" type="ORF">PSQ19_00890</name>
</gene>
<dbReference type="RefSeq" id="WP_282220781.1">
    <property type="nucleotide sequence ID" value="NZ_CP118246.1"/>
</dbReference>
<dbReference type="Gene3D" id="2.40.50.100">
    <property type="match status" value="1"/>
</dbReference>
<protein>
    <submittedName>
        <fullName evidence="1">Uncharacterized protein</fullName>
    </submittedName>
</protein>
<accession>A0ABY7YT23</accession>
<evidence type="ECO:0000313" key="1">
    <source>
        <dbReference type="EMBL" id="WDR04399.1"/>
    </source>
</evidence>
<reference evidence="1 2" key="1">
    <citation type="submission" date="2023-02" db="EMBL/GenBank/DDBJ databases">
        <title>Devosia algicola sp. nov., isolated from the phycosphere of marine algae.</title>
        <authorList>
            <person name="Kim J.M."/>
            <person name="Lee J.K."/>
            <person name="Choi B.J."/>
            <person name="Bayburt H."/>
            <person name="Jeon C.O."/>
        </authorList>
    </citation>
    <scope>NUCLEOTIDE SEQUENCE [LARGE SCALE GENOMIC DNA]</scope>
    <source>
        <strain evidence="1 2">G20-9</strain>
    </source>
</reference>
<organism evidence="1 2">
    <name type="scientific">Devosia algicola</name>
    <dbReference type="NCBI Taxonomy" id="3026418"/>
    <lineage>
        <taxon>Bacteria</taxon>
        <taxon>Pseudomonadati</taxon>
        <taxon>Pseudomonadota</taxon>
        <taxon>Alphaproteobacteria</taxon>
        <taxon>Hyphomicrobiales</taxon>
        <taxon>Devosiaceae</taxon>
        <taxon>Devosia</taxon>
    </lineage>
</organism>
<dbReference type="Gene3D" id="1.10.287.470">
    <property type="entry name" value="Helix hairpin bin"/>
    <property type="match status" value="1"/>
</dbReference>
<sequence length="97" mass="9685">MRKKGLAASNSGRGPEVALSAAKAGVSSAQAGLDNAQAELDRTEIVAKVGGIVQEPVATAGSMLAMGAPCASIVQARSDGLCRSGARGAYRIGQDRT</sequence>
<dbReference type="Proteomes" id="UP001220530">
    <property type="component" value="Chromosome"/>
</dbReference>
<proteinExistence type="predicted"/>
<name>A0ABY7YT23_9HYPH</name>
<dbReference type="EMBL" id="CP118246">
    <property type="protein sequence ID" value="WDR04399.1"/>
    <property type="molecule type" value="Genomic_DNA"/>
</dbReference>